<evidence type="ECO:0000313" key="1">
    <source>
        <dbReference type="EMBL" id="TKR95679.1"/>
    </source>
</evidence>
<name>A0A4U5PGE8_STECR</name>
<accession>A0A4U5PGE8</accession>
<reference evidence="1 2" key="2">
    <citation type="journal article" date="2019" name="G3 (Bethesda)">
        <title>Hybrid Assembly of the Genome of the Entomopathogenic Nematode Steinernema carpocapsae Identifies the X-Chromosome.</title>
        <authorList>
            <person name="Serra L."/>
            <person name="Macchietto M."/>
            <person name="Macias-Munoz A."/>
            <person name="McGill C.J."/>
            <person name="Rodriguez I.M."/>
            <person name="Rodriguez B."/>
            <person name="Murad R."/>
            <person name="Mortazavi A."/>
        </authorList>
    </citation>
    <scope>NUCLEOTIDE SEQUENCE [LARGE SCALE GENOMIC DNA]</scope>
    <source>
        <strain evidence="1 2">ALL</strain>
    </source>
</reference>
<dbReference type="Proteomes" id="UP000298663">
    <property type="component" value="Unassembled WGS sequence"/>
</dbReference>
<organism evidence="1 2">
    <name type="scientific">Steinernema carpocapsae</name>
    <name type="common">Entomopathogenic nematode</name>
    <dbReference type="NCBI Taxonomy" id="34508"/>
    <lineage>
        <taxon>Eukaryota</taxon>
        <taxon>Metazoa</taxon>
        <taxon>Ecdysozoa</taxon>
        <taxon>Nematoda</taxon>
        <taxon>Chromadorea</taxon>
        <taxon>Rhabditida</taxon>
        <taxon>Tylenchina</taxon>
        <taxon>Panagrolaimomorpha</taxon>
        <taxon>Strongyloidoidea</taxon>
        <taxon>Steinernematidae</taxon>
        <taxon>Steinernema</taxon>
    </lineage>
</organism>
<sequence length="92" mass="10961">MAFQPFVTKTEAFSKFQEVQSFVFATLSFQFETHYEFRLLRFRQLHCSLLHSESTGERCGFENVIWSDVGNIHKQTTIWLSLFIKKTFWLVS</sequence>
<protein>
    <submittedName>
        <fullName evidence="1">Uncharacterized protein</fullName>
    </submittedName>
</protein>
<comment type="caution">
    <text evidence="1">The sequence shown here is derived from an EMBL/GenBank/DDBJ whole genome shotgun (WGS) entry which is preliminary data.</text>
</comment>
<reference evidence="1 2" key="1">
    <citation type="journal article" date="2015" name="Genome Biol.">
        <title>Comparative genomics of Steinernema reveals deeply conserved gene regulatory networks.</title>
        <authorList>
            <person name="Dillman A.R."/>
            <person name="Macchietto M."/>
            <person name="Porter C.F."/>
            <person name="Rogers A."/>
            <person name="Williams B."/>
            <person name="Antoshechkin I."/>
            <person name="Lee M.M."/>
            <person name="Goodwin Z."/>
            <person name="Lu X."/>
            <person name="Lewis E.E."/>
            <person name="Goodrich-Blair H."/>
            <person name="Stock S.P."/>
            <person name="Adams B.J."/>
            <person name="Sternberg P.W."/>
            <person name="Mortazavi A."/>
        </authorList>
    </citation>
    <scope>NUCLEOTIDE SEQUENCE [LARGE SCALE GENOMIC DNA]</scope>
    <source>
        <strain evidence="1 2">ALL</strain>
    </source>
</reference>
<dbReference type="AlphaFoldDB" id="A0A4U5PGE8"/>
<keyword evidence="2" id="KW-1185">Reference proteome</keyword>
<evidence type="ECO:0000313" key="2">
    <source>
        <dbReference type="Proteomes" id="UP000298663"/>
    </source>
</evidence>
<gene>
    <name evidence="1" type="ORF">L596_009811</name>
</gene>
<dbReference type="EMBL" id="AZBU02000002">
    <property type="protein sequence ID" value="TKR95679.1"/>
    <property type="molecule type" value="Genomic_DNA"/>
</dbReference>
<proteinExistence type="predicted"/>